<organism evidence="1 2">
    <name type="scientific">Pontibacter diazotrophicus</name>
    <dbReference type="NCBI Taxonomy" id="1400979"/>
    <lineage>
        <taxon>Bacteria</taxon>
        <taxon>Pseudomonadati</taxon>
        <taxon>Bacteroidota</taxon>
        <taxon>Cytophagia</taxon>
        <taxon>Cytophagales</taxon>
        <taxon>Hymenobacteraceae</taxon>
        <taxon>Pontibacter</taxon>
    </lineage>
</organism>
<comment type="caution">
    <text evidence="1">The sequence shown here is derived from an EMBL/GenBank/DDBJ whole genome shotgun (WGS) entry which is preliminary data.</text>
</comment>
<protein>
    <recommendedName>
        <fullName evidence="3">STAS/SEC14 domain-containing protein</fullName>
    </recommendedName>
</protein>
<dbReference type="EMBL" id="QRGR01000012">
    <property type="protein sequence ID" value="RDV14806.1"/>
    <property type="molecule type" value="Genomic_DNA"/>
</dbReference>
<dbReference type="Proteomes" id="UP000256708">
    <property type="component" value="Unassembled WGS sequence"/>
</dbReference>
<keyword evidence="2" id="KW-1185">Reference proteome</keyword>
<sequence length="135" mass="15953">MKLARNEILFREAYIVIELNHQDDWIYVNWRGFVNYDTVTAGCEKILHFMEEHQCFKILNDNTNVEGIWSGASKWVGQDWIPRMNTAGMQCFAWVYSPSTLSRLSTDKSLRYAKENECINTFDSKEEAEDWLRTK</sequence>
<reference evidence="2" key="1">
    <citation type="submission" date="2018-08" db="EMBL/GenBank/DDBJ databases">
        <authorList>
            <person name="Liu Z.-W."/>
            <person name="Du Z.-J."/>
        </authorList>
    </citation>
    <scope>NUCLEOTIDE SEQUENCE [LARGE SCALE GENOMIC DNA]</scope>
    <source>
        <strain evidence="2">H4X</strain>
    </source>
</reference>
<dbReference type="AlphaFoldDB" id="A0A3D8LBX5"/>
<evidence type="ECO:0000313" key="2">
    <source>
        <dbReference type="Proteomes" id="UP000256708"/>
    </source>
</evidence>
<dbReference type="RefSeq" id="WP_115565918.1">
    <property type="nucleotide sequence ID" value="NZ_QRGR01000012.1"/>
</dbReference>
<evidence type="ECO:0008006" key="3">
    <source>
        <dbReference type="Google" id="ProtNLM"/>
    </source>
</evidence>
<name>A0A3D8LBX5_9BACT</name>
<dbReference type="OrthoDB" id="893408at2"/>
<evidence type="ECO:0000313" key="1">
    <source>
        <dbReference type="EMBL" id="RDV14806.1"/>
    </source>
</evidence>
<proteinExistence type="predicted"/>
<accession>A0A3D8LBX5</accession>
<gene>
    <name evidence="1" type="ORF">DXT99_12635</name>
</gene>